<dbReference type="SUPFAM" id="SSF55874">
    <property type="entry name" value="ATPase domain of HSP90 chaperone/DNA topoisomerase II/histidine kinase"/>
    <property type="match status" value="1"/>
</dbReference>
<comment type="caution">
    <text evidence="8">The sequence shown here is derived from an EMBL/GenBank/DDBJ whole genome shotgun (WGS) entry which is preliminary data.</text>
</comment>
<dbReference type="Pfam" id="PF00072">
    <property type="entry name" value="Response_reg"/>
    <property type="match status" value="1"/>
</dbReference>
<dbReference type="InterPro" id="IPR005467">
    <property type="entry name" value="His_kinase_dom"/>
</dbReference>
<evidence type="ECO:0000259" key="4">
    <source>
        <dbReference type="PROSITE" id="PS50109"/>
    </source>
</evidence>
<dbReference type="SUPFAM" id="SSF52172">
    <property type="entry name" value="CheY-like"/>
    <property type="match status" value="1"/>
</dbReference>
<dbReference type="Gene3D" id="3.30.565.10">
    <property type="entry name" value="Histidine kinase-like ATPase, C-terminal domain"/>
    <property type="match status" value="1"/>
</dbReference>
<feature type="domain" description="PAC" evidence="7">
    <location>
        <begin position="251"/>
        <end position="303"/>
    </location>
</feature>
<feature type="modified residue" description="4-aspartylphosphate" evidence="3">
    <location>
        <position position="52"/>
    </location>
</feature>
<dbReference type="InterPro" id="IPR000014">
    <property type="entry name" value="PAS"/>
</dbReference>
<keyword evidence="1 3" id="KW-0597">Phosphoprotein</keyword>
<dbReference type="SUPFAM" id="SSF55785">
    <property type="entry name" value="PYP-like sensor domain (PAS domain)"/>
    <property type="match status" value="1"/>
</dbReference>
<dbReference type="RefSeq" id="WP_301662684.1">
    <property type="nucleotide sequence ID" value="NZ_VCYH01000001.1"/>
</dbReference>
<dbReference type="CDD" id="cd00130">
    <property type="entry name" value="PAS"/>
    <property type="match status" value="1"/>
</dbReference>
<reference evidence="8" key="1">
    <citation type="submission" date="2019-05" db="EMBL/GenBank/DDBJ databases">
        <title>Methanoculleus sp. FWC-SCC1, a methanogenic archaeon isolated from deep marine cold seep.</title>
        <authorList>
            <person name="Chen Y.-W."/>
            <person name="Chen S.-C."/>
            <person name="Teng N.-H."/>
            <person name="Lai M.-C."/>
        </authorList>
    </citation>
    <scope>NUCLEOTIDE SEQUENCE</scope>
    <source>
        <strain evidence="8">FWC-SCC1</strain>
    </source>
</reference>
<feature type="domain" description="Response regulatory" evidence="5">
    <location>
        <begin position="3"/>
        <end position="120"/>
    </location>
</feature>
<evidence type="ECO:0000313" key="8">
    <source>
        <dbReference type="EMBL" id="MDN7023639.1"/>
    </source>
</evidence>
<dbReference type="SMART" id="SM00387">
    <property type="entry name" value="HATPase_c"/>
    <property type="match status" value="1"/>
</dbReference>
<feature type="domain" description="Histidine kinase" evidence="4">
    <location>
        <begin position="412"/>
        <end position="510"/>
    </location>
</feature>
<dbReference type="SMART" id="SM00091">
    <property type="entry name" value="PAS"/>
    <property type="match status" value="1"/>
</dbReference>
<sequence>MAKILIADDILQNRYLLESILKGYGFEVTAARNGAEALDAARADPPALIVTDILMPVMDGFELCRRWKADDRLKSVPFIFYTATYTDPKDEAFAKSLGAERFIVKPQKPEDLARAVREVLEENRNRSPPAAGEPAGDETAILRQYNEVLFRKLERKVMQLEADVAERERAEAALAEQEAFLSTIVENIPIVLLVKDAEDLRLVRINRAGEALLGCPREEIYGKTDRDLFLQDEADRIIETDRQALAAGRIVEIPRETIRTESGERILHTRKISLCDTAGAPKYVLAISEDITERVAVEEALSRATRKLSLLNGITFDEIQSAVFSLAGYLELETELGTTGQREECRQKQAAMVQALRESLAFAKNYQDLGLRPPAWQNVMHAFLYAISHLDMLDVSRDLRVDGLEIYADPLLEKVFSVLVENVVLHAAGATRIDLWYRETEGGLTLIFEDDGAGIPGHLKEMIFEKRCEEKPGMGLLLAREILSITDIAIREAGTPGEGARFEMLVPKGAYRFADGGD</sequence>
<evidence type="ECO:0000256" key="2">
    <source>
        <dbReference type="ARBA" id="ARBA00023012"/>
    </source>
</evidence>
<dbReference type="EMBL" id="VCYH01000001">
    <property type="protein sequence ID" value="MDN7023639.1"/>
    <property type="molecule type" value="Genomic_DNA"/>
</dbReference>
<name>A0ABT8M6R7_9EURY</name>
<feature type="domain" description="PAS" evidence="6">
    <location>
        <begin position="177"/>
        <end position="248"/>
    </location>
</feature>
<dbReference type="PANTHER" id="PTHR44591">
    <property type="entry name" value="STRESS RESPONSE REGULATOR PROTEIN 1"/>
    <property type="match status" value="1"/>
</dbReference>
<dbReference type="PANTHER" id="PTHR44591:SF14">
    <property type="entry name" value="PROTEIN PILG"/>
    <property type="match status" value="1"/>
</dbReference>
<dbReference type="PROSITE" id="PS50113">
    <property type="entry name" value="PAC"/>
    <property type="match status" value="1"/>
</dbReference>
<dbReference type="InterPro" id="IPR000700">
    <property type="entry name" value="PAS-assoc_C"/>
</dbReference>
<organism evidence="8 9">
    <name type="scientific">Methanoculleus frigidifontis</name>
    <dbReference type="NCBI Taxonomy" id="2584085"/>
    <lineage>
        <taxon>Archaea</taxon>
        <taxon>Methanobacteriati</taxon>
        <taxon>Methanobacteriota</taxon>
        <taxon>Stenosarchaea group</taxon>
        <taxon>Methanomicrobia</taxon>
        <taxon>Methanomicrobiales</taxon>
        <taxon>Methanomicrobiaceae</taxon>
        <taxon>Methanoculleus</taxon>
    </lineage>
</organism>
<dbReference type="InterPro" id="IPR036890">
    <property type="entry name" value="HATPase_C_sf"/>
</dbReference>
<dbReference type="Gene3D" id="3.30.450.20">
    <property type="entry name" value="PAS domain"/>
    <property type="match status" value="1"/>
</dbReference>
<evidence type="ECO:0000259" key="5">
    <source>
        <dbReference type="PROSITE" id="PS50110"/>
    </source>
</evidence>
<dbReference type="Pfam" id="PF08448">
    <property type="entry name" value="PAS_4"/>
    <property type="match status" value="1"/>
</dbReference>
<keyword evidence="2" id="KW-0902">Two-component regulatory system</keyword>
<dbReference type="CDD" id="cd00075">
    <property type="entry name" value="HATPase"/>
    <property type="match status" value="1"/>
</dbReference>
<proteinExistence type="predicted"/>
<dbReference type="PROSITE" id="PS50110">
    <property type="entry name" value="RESPONSE_REGULATORY"/>
    <property type="match status" value="1"/>
</dbReference>
<protein>
    <submittedName>
        <fullName evidence="8">Response regulator</fullName>
    </submittedName>
</protein>
<dbReference type="Proteomes" id="UP001168338">
    <property type="component" value="Unassembled WGS sequence"/>
</dbReference>
<dbReference type="PROSITE" id="PS50109">
    <property type="entry name" value="HIS_KIN"/>
    <property type="match status" value="1"/>
</dbReference>
<evidence type="ECO:0000259" key="6">
    <source>
        <dbReference type="PROSITE" id="PS50112"/>
    </source>
</evidence>
<gene>
    <name evidence="8" type="ORF">FGU65_01775</name>
</gene>
<dbReference type="Gene3D" id="3.40.50.2300">
    <property type="match status" value="1"/>
</dbReference>
<dbReference type="InterPro" id="IPR003594">
    <property type="entry name" value="HATPase_dom"/>
</dbReference>
<dbReference type="InterPro" id="IPR011006">
    <property type="entry name" value="CheY-like_superfamily"/>
</dbReference>
<dbReference type="Pfam" id="PF02518">
    <property type="entry name" value="HATPase_c"/>
    <property type="match status" value="1"/>
</dbReference>
<dbReference type="InterPro" id="IPR013656">
    <property type="entry name" value="PAS_4"/>
</dbReference>
<evidence type="ECO:0000256" key="1">
    <source>
        <dbReference type="ARBA" id="ARBA00022553"/>
    </source>
</evidence>
<accession>A0ABT8M6R7</accession>
<dbReference type="InterPro" id="IPR001789">
    <property type="entry name" value="Sig_transdc_resp-reg_receiver"/>
</dbReference>
<evidence type="ECO:0000256" key="3">
    <source>
        <dbReference type="PROSITE-ProRule" id="PRU00169"/>
    </source>
</evidence>
<keyword evidence="9" id="KW-1185">Reference proteome</keyword>
<dbReference type="NCBIfam" id="TIGR00229">
    <property type="entry name" value="sensory_box"/>
    <property type="match status" value="1"/>
</dbReference>
<dbReference type="PROSITE" id="PS50112">
    <property type="entry name" value="PAS"/>
    <property type="match status" value="1"/>
</dbReference>
<dbReference type="SMART" id="SM00448">
    <property type="entry name" value="REC"/>
    <property type="match status" value="1"/>
</dbReference>
<evidence type="ECO:0000313" key="9">
    <source>
        <dbReference type="Proteomes" id="UP001168338"/>
    </source>
</evidence>
<dbReference type="InterPro" id="IPR035965">
    <property type="entry name" value="PAS-like_dom_sf"/>
</dbReference>
<dbReference type="InterPro" id="IPR050595">
    <property type="entry name" value="Bact_response_regulator"/>
</dbReference>
<evidence type="ECO:0000259" key="7">
    <source>
        <dbReference type="PROSITE" id="PS50113"/>
    </source>
</evidence>